<dbReference type="FunFam" id="3.90.550.10:FF:000122">
    <property type="entry name" value="Dolichol-phosphate mannosyltransferase subunit 1"/>
    <property type="match status" value="1"/>
</dbReference>
<evidence type="ECO:0000313" key="5">
    <source>
        <dbReference type="EMBL" id="SVC14503.1"/>
    </source>
</evidence>
<evidence type="ECO:0000256" key="1">
    <source>
        <dbReference type="ARBA" id="ARBA00006739"/>
    </source>
</evidence>
<dbReference type="InterPro" id="IPR001173">
    <property type="entry name" value="Glyco_trans_2-like"/>
</dbReference>
<keyword evidence="2" id="KW-0328">Glycosyltransferase</keyword>
<protein>
    <recommendedName>
        <fullName evidence="4">Glycosyltransferase 2-like domain-containing protein</fullName>
    </recommendedName>
</protein>
<sequence length="292" mass="33632">MEQILVFTATYNEAENIEDLIISVFEYLPDTVMLIIDDASPDETGNILNELSKKYKQLNIIHRPQKLGLGTAHKLAMKYAIKNNFDILITMDADFSHHPKYLKKMVNLMQNYDFVTGSRYIKGGGQNYGLYRKTLSVTANFLARNLLGIPLKECTTSYRGFQVSILKAINLDSIQSEGYSFFVESIYFVCRLTGKIDEFPIFFSDRQSGTSKISKFEIFKSILCLCRLFFNRIFPPKFQKEFQNHKQNFKKCPKCISDYQTQTSKNIKNSNNQLSSNLATKFQCLQCGTIYT</sequence>
<evidence type="ECO:0000256" key="2">
    <source>
        <dbReference type="ARBA" id="ARBA00022676"/>
    </source>
</evidence>
<evidence type="ECO:0000259" key="4">
    <source>
        <dbReference type="Pfam" id="PF00535"/>
    </source>
</evidence>
<comment type="similarity">
    <text evidence="1">Belongs to the glycosyltransferase 2 family.</text>
</comment>
<dbReference type="InterPro" id="IPR029044">
    <property type="entry name" value="Nucleotide-diphossugar_trans"/>
</dbReference>
<dbReference type="InterPro" id="IPR039528">
    <property type="entry name" value="DPM1-like"/>
</dbReference>
<gene>
    <name evidence="5" type="ORF">METZ01_LOCUS267357</name>
</gene>
<dbReference type="GO" id="GO:0016020">
    <property type="term" value="C:membrane"/>
    <property type="evidence" value="ECO:0007669"/>
    <property type="project" value="GOC"/>
</dbReference>
<keyword evidence="3" id="KW-0808">Transferase</keyword>
<accession>A0A382JTE1</accession>
<dbReference type="PANTHER" id="PTHR43398">
    <property type="entry name" value="DOLICHOL-PHOSPHATE MANNOSYLTRANSFERASE SUBUNIT 1"/>
    <property type="match status" value="1"/>
</dbReference>
<dbReference type="Pfam" id="PF00535">
    <property type="entry name" value="Glycos_transf_2"/>
    <property type="match status" value="1"/>
</dbReference>
<reference evidence="5" key="1">
    <citation type="submission" date="2018-05" db="EMBL/GenBank/DDBJ databases">
        <authorList>
            <person name="Lanie J.A."/>
            <person name="Ng W.-L."/>
            <person name="Kazmierczak K.M."/>
            <person name="Andrzejewski T.M."/>
            <person name="Davidsen T.M."/>
            <person name="Wayne K.J."/>
            <person name="Tettelin H."/>
            <person name="Glass J.I."/>
            <person name="Rusch D."/>
            <person name="Podicherti R."/>
            <person name="Tsui H.-C.T."/>
            <person name="Winkler M.E."/>
        </authorList>
    </citation>
    <scope>NUCLEOTIDE SEQUENCE</scope>
</reference>
<proteinExistence type="inferred from homology"/>
<feature type="domain" description="Glycosyltransferase 2-like" evidence="4">
    <location>
        <begin position="6"/>
        <end position="168"/>
    </location>
</feature>
<dbReference type="AlphaFoldDB" id="A0A382JTE1"/>
<dbReference type="Gene3D" id="3.90.550.10">
    <property type="entry name" value="Spore Coat Polysaccharide Biosynthesis Protein SpsA, Chain A"/>
    <property type="match status" value="1"/>
</dbReference>
<dbReference type="EMBL" id="UINC01075881">
    <property type="protein sequence ID" value="SVC14503.1"/>
    <property type="molecule type" value="Genomic_DNA"/>
</dbReference>
<evidence type="ECO:0000256" key="3">
    <source>
        <dbReference type="ARBA" id="ARBA00022679"/>
    </source>
</evidence>
<dbReference type="PANTHER" id="PTHR43398:SF1">
    <property type="entry name" value="DOLICHOL-PHOSPHATE MANNOSYLTRANSFERASE SUBUNIT 1"/>
    <property type="match status" value="1"/>
</dbReference>
<dbReference type="CDD" id="cd06442">
    <property type="entry name" value="DPM1_like"/>
    <property type="match status" value="1"/>
</dbReference>
<dbReference type="GO" id="GO:0009247">
    <property type="term" value="P:glycolipid biosynthetic process"/>
    <property type="evidence" value="ECO:0007669"/>
    <property type="project" value="TreeGrafter"/>
</dbReference>
<name>A0A382JTE1_9ZZZZ</name>
<dbReference type="SUPFAM" id="SSF53448">
    <property type="entry name" value="Nucleotide-diphospho-sugar transferases"/>
    <property type="match status" value="1"/>
</dbReference>
<organism evidence="5">
    <name type="scientific">marine metagenome</name>
    <dbReference type="NCBI Taxonomy" id="408172"/>
    <lineage>
        <taxon>unclassified sequences</taxon>
        <taxon>metagenomes</taxon>
        <taxon>ecological metagenomes</taxon>
    </lineage>
</organism>
<dbReference type="GO" id="GO:0004582">
    <property type="term" value="F:dolichyl-phosphate beta-D-mannosyltransferase activity"/>
    <property type="evidence" value="ECO:0007669"/>
    <property type="project" value="InterPro"/>
</dbReference>